<protein>
    <submittedName>
        <fullName evidence="2">Uncharacterized protein</fullName>
    </submittedName>
</protein>
<dbReference type="Proteomes" id="UP000076858">
    <property type="component" value="Unassembled WGS sequence"/>
</dbReference>
<name>A0A164XG97_9CRUS</name>
<accession>A0A164XG97</accession>
<proteinExistence type="predicted"/>
<keyword evidence="3" id="KW-1185">Reference proteome</keyword>
<dbReference type="AlphaFoldDB" id="A0A164XG97"/>
<gene>
    <name evidence="2" type="ORF">APZ42_020496</name>
</gene>
<keyword evidence="1" id="KW-1133">Transmembrane helix</keyword>
<feature type="transmembrane region" description="Helical" evidence="1">
    <location>
        <begin position="42"/>
        <end position="59"/>
    </location>
</feature>
<sequence>MSTSTWTTTTSATGMPTIEPEPCRKRTASFRSGLGESITTDFRIVVTFYFIFFFPTMYFKWAIVHMSPCC</sequence>
<evidence type="ECO:0000313" key="2">
    <source>
        <dbReference type="EMBL" id="KZS14200.1"/>
    </source>
</evidence>
<keyword evidence="1" id="KW-0472">Membrane</keyword>
<comment type="caution">
    <text evidence="2">The sequence shown here is derived from an EMBL/GenBank/DDBJ whole genome shotgun (WGS) entry which is preliminary data.</text>
</comment>
<evidence type="ECO:0000256" key="1">
    <source>
        <dbReference type="SAM" id="Phobius"/>
    </source>
</evidence>
<reference evidence="2 3" key="1">
    <citation type="submission" date="2016-03" db="EMBL/GenBank/DDBJ databases">
        <title>EvidentialGene: Evidence-directed Construction of Genes on Genomes.</title>
        <authorList>
            <person name="Gilbert D.G."/>
            <person name="Choi J.-H."/>
            <person name="Mockaitis K."/>
            <person name="Colbourne J."/>
            <person name="Pfrender M."/>
        </authorList>
    </citation>
    <scope>NUCLEOTIDE SEQUENCE [LARGE SCALE GENOMIC DNA]</scope>
    <source>
        <strain evidence="2 3">Xinb3</strain>
        <tissue evidence="2">Complete organism</tissue>
    </source>
</reference>
<keyword evidence="1" id="KW-0812">Transmembrane</keyword>
<dbReference type="EMBL" id="LRGB01001003">
    <property type="protein sequence ID" value="KZS14200.1"/>
    <property type="molecule type" value="Genomic_DNA"/>
</dbReference>
<evidence type="ECO:0000313" key="3">
    <source>
        <dbReference type="Proteomes" id="UP000076858"/>
    </source>
</evidence>
<dbReference type="STRING" id="35525.A0A164XG97"/>
<organism evidence="2 3">
    <name type="scientific">Daphnia magna</name>
    <dbReference type="NCBI Taxonomy" id="35525"/>
    <lineage>
        <taxon>Eukaryota</taxon>
        <taxon>Metazoa</taxon>
        <taxon>Ecdysozoa</taxon>
        <taxon>Arthropoda</taxon>
        <taxon>Crustacea</taxon>
        <taxon>Branchiopoda</taxon>
        <taxon>Diplostraca</taxon>
        <taxon>Cladocera</taxon>
        <taxon>Anomopoda</taxon>
        <taxon>Daphniidae</taxon>
        <taxon>Daphnia</taxon>
    </lineage>
</organism>